<evidence type="ECO:0000256" key="4">
    <source>
        <dbReference type="ARBA" id="ARBA00023136"/>
    </source>
</evidence>
<evidence type="ECO:0000256" key="3">
    <source>
        <dbReference type="ARBA" id="ARBA00022989"/>
    </source>
</evidence>
<feature type="transmembrane region" description="Helical" evidence="6">
    <location>
        <begin position="24"/>
        <end position="45"/>
    </location>
</feature>
<evidence type="ECO:0000313" key="7">
    <source>
        <dbReference type="EMBL" id="KAK9768892.1"/>
    </source>
</evidence>
<dbReference type="HAMAP" id="MF_03058">
    <property type="entry name" value="VMA21"/>
    <property type="match status" value="1"/>
</dbReference>
<gene>
    <name evidence="7" type="primary">VMA21_1</name>
    <name evidence="7" type="ORF">K7432_000121</name>
</gene>
<comment type="subcellular location">
    <subcellularLocation>
        <location evidence="6">Endoplasmic reticulum membrane</location>
        <topology evidence="6">Multi-pass membrane protein</topology>
    </subcellularLocation>
    <subcellularLocation>
        <location evidence="6">Endoplasmic reticulum-Golgi intermediate compartment membrane</location>
        <topology evidence="6">Multi-pass membrane protein</topology>
    </subcellularLocation>
    <subcellularLocation>
        <location evidence="6">Cytoplasmic vesicle</location>
        <location evidence="6">COPII-coated vesicle membrane</location>
        <topology evidence="6">Multi-pass membrane protein</topology>
    </subcellularLocation>
</comment>
<proteinExistence type="inferred from homology"/>
<dbReference type="Proteomes" id="UP001479436">
    <property type="component" value="Unassembled WGS sequence"/>
</dbReference>
<sequence length="93" mass="9806">MSSSVSASKMAQVSEVSKSVPSRLVVKILLFTAVILLGPICSYFLTLNSVFDGNRIYAAGFAAVVANVAVIFYIVAAFAEDSGSQEVPKVKES</sequence>
<comment type="caution">
    <text evidence="7">The sequence shown here is derived from an EMBL/GenBank/DDBJ whole genome shotgun (WGS) entry which is preliminary data.</text>
</comment>
<reference evidence="7 8" key="1">
    <citation type="submission" date="2023-04" db="EMBL/GenBank/DDBJ databases">
        <title>Genome of Basidiobolus ranarum AG-B5.</title>
        <authorList>
            <person name="Stajich J.E."/>
            <person name="Carter-House D."/>
            <person name="Gryganskyi A."/>
        </authorList>
    </citation>
    <scope>NUCLEOTIDE SEQUENCE [LARGE SCALE GENOMIC DNA]</scope>
    <source>
        <strain evidence="7 8">AG-B5</strain>
    </source>
</reference>
<dbReference type="InterPro" id="IPR019013">
    <property type="entry name" value="Vma21"/>
</dbReference>
<evidence type="ECO:0000256" key="6">
    <source>
        <dbReference type="HAMAP-Rule" id="MF_03058"/>
    </source>
</evidence>
<keyword evidence="8" id="KW-1185">Reference proteome</keyword>
<organism evidence="7 8">
    <name type="scientific">Basidiobolus ranarum</name>
    <dbReference type="NCBI Taxonomy" id="34480"/>
    <lineage>
        <taxon>Eukaryota</taxon>
        <taxon>Fungi</taxon>
        <taxon>Fungi incertae sedis</taxon>
        <taxon>Zoopagomycota</taxon>
        <taxon>Entomophthoromycotina</taxon>
        <taxon>Basidiobolomycetes</taxon>
        <taxon>Basidiobolales</taxon>
        <taxon>Basidiobolaceae</taxon>
        <taxon>Basidiobolus</taxon>
    </lineage>
</organism>
<comment type="function">
    <text evidence="6">Required for the assembly of the V0 complex of the vacuolar ATPase (V-ATPase) in the endoplasmic reticulum.</text>
</comment>
<comment type="caution">
    <text evidence="6">Lacks conserved residue(s) required for the propagation of feature annotation.</text>
</comment>
<accession>A0ABR2X5I4</accession>
<keyword evidence="1 6" id="KW-0812">Transmembrane</keyword>
<keyword evidence="5 6" id="KW-0968">Cytoplasmic vesicle</keyword>
<evidence type="ECO:0000313" key="8">
    <source>
        <dbReference type="Proteomes" id="UP001479436"/>
    </source>
</evidence>
<keyword evidence="2 6" id="KW-0256">Endoplasmic reticulum</keyword>
<keyword evidence="4 6" id="KW-0472">Membrane</keyword>
<evidence type="ECO:0000256" key="1">
    <source>
        <dbReference type="ARBA" id="ARBA00022692"/>
    </source>
</evidence>
<keyword evidence="3 6" id="KW-1133">Transmembrane helix</keyword>
<evidence type="ECO:0000256" key="2">
    <source>
        <dbReference type="ARBA" id="ARBA00022824"/>
    </source>
</evidence>
<comment type="similarity">
    <text evidence="6">Belongs to the VMA21 family.</text>
</comment>
<feature type="transmembrane region" description="Helical" evidence="6">
    <location>
        <begin position="57"/>
        <end position="79"/>
    </location>
</feature>
<dbReference type="EMBL" id="JASJQH010000002">
    <property type="protein sequence ID" value="KAK9768892.1"/>
    <property type="molecule type" value="Genomic_DNA"/>
</dbReference>
<protein>
    <submittedName>
        <fullName evidence="7">Vacuolar ATPase assembly integral membrane protein vma21</fullName>
    </submittedName>
</protein>
<evidence type="ECO:0000256" key="5">
    <source>
        <dbReference type="ARBA" id="ARBA00023329"/>
    </source>
</evidence>
<name>A0ABR2X5I4_9FUNG</name>
<dbReference type="Pfam" id="PF09446">
    <property type="entry name" value="VMA21"/>
    <property type="match status" value="1"/>
</dbReference>